<accession>A0A1L7I2D0</accession>
<evidence type="ECO:0000256" key="3">
    <source>
        <dbReference type="ARBA" id="ARBA00022452"/>
    </source>
</evidence>
<sequence>MTSYSMIKTIFKRPGLWLVMLGLWSFTAMAQRTVTGTVRDDNGPLPGVTVQVKNTDNGVVTDFDGNYTINQVPENAVLQFSFVGYQMQEINSGSQNVINTTMEVDVSSLDEVVVIGYGKMKRSDVTGAVVSVSEDAIQESVPTTVDQVLQGRAAGVQIQQNSGAPGASSSIRIRGISSITGSNEPIFVIDGVIVDSNTGQNGQNAFSSINPADIVSIDILKDASATAIYGSRAANGVILITTKRGQNGESTITFNSYAGYQEIPKHLPLLNLQEYAILKNTRSDLGIVQRDANFIRPELLGEGTNWQEEMFQQAFMQSYNLSMAGGNDKSTYSMSAGYLDQEGIALGSAFDRFNLRGVFDSQVKEYLKMGVNFAFSNIKQNTTFSDQSLILTALRQTPNVAVRNADGSFDGPVTDEFTQNNPVGLASIRENKNENTNIRANAFAEIDFTEGLSLRSEYSLDYGFSNGYTFNPSYQFGAIVNDIREGSRTKSYSKYYNIRNVLTYDRTFGEDHTVNAILGQEFQESFYENLYGYRTGYLTNGATDLNAGDASTARNSNASFNSALNSYFARAFYSFQDKYLLTATIRYDGSSKFSKENRWGWFPSAAFAWKLSNENFLKDSETINNLKLRLGYGAVGNQSVPNYAYTSIYAASPTPFGAGLLAANTANPDLKWETTYSSNIGLDLNMFNNRLEFIADVYSKKTEDLLLLAPYPDYSGTSGIGATSAPYVNIGSLQNRGLELTLNTVNVDTDDFTWRSNLVFTMNRNEVLGLATETGILNRTIQQGSDITIITRTAVGKPIGQFYGYKVIGRFEQATDFYYRDENGDVVPRALPEGMEIGENGVWIGDYIFDDLNNDGVINEQDRDYIGNPLPDFSYGINNSFSYKNFDLSIQLSGVYGNEIVNYQRRFLENPRENTNLLRSALGYAQLDLIDPNGPNDYRNVEIVGGDPYMPRIAASSAASTSNFRFSDRFLEDGSYLRIQNISFGYNLPRDFVKKFGLLSFKIYTNFQNVYTFTNYSGYDPEVGAINQDALLTGIDNGRYPSPRIYTAGINVNF</sequence>
<dbReference type="InterPro" id="IPR036942">
    <property type="entry name" value="Beta-barrel_TonB_sf"/>
</dbReference>
<dbReference type="InterPro" id="IPR037066">
    <property type="entry name" value="Plug_dom_sf"/>
</dbReference>
<dbReference type="GO" id="GO:0009279">
    <property type="term" value="C:cell outer membrane"/>
    <property type="evidence" value="ECO:0007669"/>
    <property type="project" value="UniProtKB-SubCell"/>
</dbReference>
<keyword evidence="6 8" id="KW-0472">Membrane</keyword>
<dbReference type="SUPFAM" id="SSF49464">
    <property type="entry name" value="Carboxypeptidase regulatory domain-like"/>
    <property type="match status" value="1"/>
</dbReference>
<reference evidence="10 11" key="1">
    <citation type="submission" date="2016-07" db="EMBL/GenBank/DDBJ databases">
        <title>Multi-omics approach to identify versatile polysaccharide utilization systems of a marine flavobacterium Gramella flava.</title>
        <authorList>
            <person name="Tang K."/>
        </authorList>
    </citation>
    <scope>NUCLEOTIDE SEQUENCE [LARGE SCALE GENOMIC DNA]</scope>
    <source>
        <strain evidence="10 11">JLT2011</strain>
    </source>
</reference>
<dbReference type="NCBIfam" id="TIGR04057">
    <property type="entry name" value="SusC_RagA_signa"/>
    <property type="match status" value="1"/>
</dbReference>
<evidence type="ECO:0000256" key="9">
    <source>
        <dbReference type="RuleBase" id="RU003357"/>
    </source>
</evidence>
<dbReference type="KEGG" id="gfl:GRFL_0619"/>
<proteinExistence type="inferred from homology"/>
<keyword evidence="10" id="KW-0675">Receptor</keyword>
<keyword evidence="3 8" id="KW-1134">Transmembrane beta strand</keyword>
<evidence type="ECO:0000313" key="11">
    <source>
        <dbReference type="Proteomes" id="UP000186230"/>
    </source>
</evidence>
<dbReference type="PROSITE" id="PS52016">
    <property type="entry name" value="TONB_DEPENDENT_REC_3"/>
    <property type="match status" value="1"/>
</dbReference>
<protein>
    <submittedName>
        <fullName evidence="10">TonB-dependent receptor</fullName>
    </submittedName>
</protein>
<evidence type="ECO:0000256" key="6">
    <source>
        <dbReference type="ARBA" id="ARBA00023136"/>
    </source>
</evidence>
<evidence type="ECO:0000256" key="5">
    <source>
        <dbReference type="ARBA" id="ARBA00023077"/>
    </source>
</evidence>
<dbReference type="InterPro" id="IPR023996">
    <property type="entry name" value="TonB-dep_OMP_SusC/RagA"/>
</dbReference>
<dbReference type="InterPro" id="IPR023997">
    <property type="entry name" value="TonB-dep_OMP_SusC/RagA_CS"/>
</dbReference>
<evidence type="ECO:0000256" key="8">
    <source>
        <dbReference type="PROSITE-ProRule" id="PRU01360"/>
    </source>
</evidence>
<dbReference type="Proteomes" id="UP000186230">
    <property type="component" value="Chromosome"/>
</dbReference>
<dbReference type="OrthoDB" id="9768177at2"/>
<keyword evidence="2 8" id="KW-0813">Transport</keyword>
<dbReference type="EMBL" id="CP016359">
    <property type="protein sequence ID" value="APU67343.1"/>
    <property type="molecule type" value="Genomic_DNA"/>
</dbReference>
<evidence type="ECO:0000256" key="4">
    <source>
        <dbReference type="ARBA" id="ARBA00022692"/>
    </source>
</evidence>
<dbReference type="Pfam" id="PF07715">
    <property type="entry name" value="Plug"/>
    <property type="match status" value="1"/>
</dbReference>
<keyword evidence="11" id="KW-1185">Reference proteome</keyword>
<dbReference type="Gene3D" id="2.170.130.10">
    <property type="entry name" value="TonB-dependent receptor, plug domain"/>
    <property type="match status" value="1"/>
</dbReference>
<name>A0A1L7I2D0_9FLAO</name>
<dbReference type="InterPro" id="IPR039426">
    <property type="entry name" value="TonB-dep_rcpt-like"/>
</dbReference>
<evidence type="ECO:0000256" key="2">
    <source>
        <dbReference type="ARBA" id="ARBA00022448"/>
    </source>
</evidence>
<comment type="subcellular location">
    <subcellularLocation>
        <location evidence="1 8">Cell outer membrane</location>
        <topology evidence="1 8">Multi-pass membrane protein</topology>
    </subcellularLocation>
</comment>
<dbReference type="SUPFAM" id="SSF56935">
    <property type="entry name" value="Porins"/>
    <property type="match status" value="1"/>
</dbReference>
<evidence type="ECO:0000313" key="10">
    <source>
        <dbReference type="EMBL" id="APU67343.1"/>
    </source>
</evidence>
<dbReference type="Pfam" id="PF13715">
    <property type="entry name" value="CarbopepD_reg_2"/>
    <property type="match status" value="1"/>
</dbReference>
<dbReference type="FunFam" id="2.170.130.10:FF:000008">
    <property type="entry name" value="SusC/RagA family TonB-linked outer membrane protein"/>
    <property type="match status" value="1"/>
</dbReference>
<dbReference type="InterPro" id="IPR012910">
    <property type="entry name" value="Plug_dom"/>
</dbReference>
<evidence type="ECO:0000256" key="1">
    <source>
        <dbReference type="ARBA" id="ARBA00004571"/>
    </source>
</evidence>
<dbReference type="InterPro" id="IPR008969">
    <property type="entry name" value="CarboxyPept-like_regulatory"/>
</dbReference>
<organism evidence="10 11">
    <name type="scientific">Christiangramia flava JLT2011</name>
    <dbReference type="NCBI Taxonomy" id="1229726"/>
    <lineage>
        <taxon>Bacteria</taxon>
        <taxon>Pseudomonadati</taxon>
        <taxon>Bacteroidota</taxon>
        <taxon>Flavobacteriia</taxon>
        <taxon>Flavobacteriales</taxon>
        <taxon>Flavobacteriaceae</taxon>
        <taxon>Christiangramia</taxon>
    </lineage>
</organism>
<dbReference type="Pfam" id="PF00593">
    <property type="entry name" value="TonB_dep_Rec_b-barrel"/>
    <property type="match status" value="1"/>
</dbReference>
<dbReference type="Gene3D" id="2.40.170.20">
    <property type="entry name" value="TonB-dependent receptor, beta-barrel domain"/>
    <property type="match status" value="1"/>
</dbReference>
<keyword evidence="7 8" id="KW-0998">Cell outer membrane</keyword>
<evidence type="ECO:0000256" key="7">
    <source>
        <dbReference type="ARBA" id="ARBA00023237"/>
    </source>
</evidence>
<dbReference type="Gene3D" id="2.60.40.1120">
    <property type="entry name" value="Carboxypeptidase-like, regulatory domain"/>
    <property type="match status" value="1"/>
</dbReference>
<dbReference type="NCBIfam" id="TIGR04056">
    <property type="entry name" value="OMP_RagA_SusC"/>
    <property type="match status" value="1"/>
</dbReference>
<dbReference type="AlphaFoldDB" id="A0A1L7I2D0"/>
<keyword evidence="5 9" id="KW-0798">TonB box</keyword>
<comment type="similarity">
    <text evidence="8 9">Belongs to the TonB-dependent receptor family.</text>
</comment>
<dbReference type="InterPro" id="IPR000531">
    <property type="entry name" value="Beta-barrel_TonB"/>
</dbReference>
<dbReference type="STRING" id="1229726.GRFL_0619"/>
<keyword evidence="4 8" id="KW-0812">Transmembrane</keyword>
<gene>
    <name evidence="10" type="ORF">GRFL_0619</name>
</gene>